<organism evidence="3 4">
    <name type="scientific">Flavobacterium erciyesense</name>
    <dbReference type="NCBI Taxonomy" id="2825842"/>
    <lineage>
        <taxon>Bacteria</taxon>
        <taxon>Pseudomonadati</taxon>
        <taxon>Bacteroidota</taxon>
        <taxon>Flavobacteriia</taxon>
        <taxon>Flavobacteriales</taxon>
        <taxon>Flavobacteriaceae</taxon>
        <taxon>Flavobacterium</taxon>
    </lineage>
</organism>
<dbReference type="RefSeq" id="WP_210787835.1">
    <property type="nucleotide sequence ID" value="NZ_JAGPXB010000001.1"/>
</dbReference>
<dbReference type="InterPro" id="IPR001304">
    <property type="entry name" value="C-type_lectin-like"/>
</dbReference>
<dbReference type="Pfam" id="PF13585">
    <property type="entry name" value="CHU_C"/>
    <property type="match status" value="1"/>
</dbReference>
<dbReference type="InterPro" id="IPR034007">
    <property type="entry name" value="CTLD_bac"/>
</dbReference>
<evidence type="ECO:0000313" key="4">
    <source>
        <dbReference type="Proteomes" id="UP000679008"/>
    </source>
</evidence>
<name>A0ABS5CZJ7_9FLAO</name>
<dbReference type="InterPro" id="IPR016187">
    <property type="entry name" value="CTDL_fold"/>
</dbReference>
<dbReference type="PROSITE" id="PS50041">
    <property type="entry name" value="C_TYPE_LECTIN_2"/>
    <property type="match status" value="1"/>
</dbReference>
<accession>A0ABS5CZJ7</accession>
<protein>
    <submittedName>
        <fullName evidence="3">T9SS type B sorting domain-containing protein</fullName>
    </submittedName>
</protein>
<evidence type="ECO:0000256" key="1">
    <source>
        <dbReference type="SAM" id="SignalP"/>
    </source>
</evidence>
<reference evidence="3 4" key="1">
    <citation type="submission" date="2021-04" db="EMBL/GenBank/DDBJ databases">
        <title>Description of novel Flavobacterium sp. F-328.</title>
        <authorList>
            <person name="Saticioglu I.B."/>
        </authorList>
    </citation>
    <scope>NUCLEOTIDE SEQUENCE [LARGE SCALE GENOMIC DNA]</scope>
    <source>
        <strain evidence="3 4">F-328</strain>
    </source>
</reference>
<dbReference type="InterPro" id="IPR016186">
    <property type="entry name" value="C-type_lectin-like/link_sf"/>
</dbReference>
<dbReference type="Gene3D" id="3.10.100.10">
    <property type="entry name" value="Mannose-Binding Protein A, subunit A"/>
    <property type="match status" value="1"/>
</dbReference>
<dbReference type="Proteomes" id="UP000679008">
    <property type="component" value="Unassembled WGS sequence"/>
</dbReference>
<keyword evidence="4" id="KW-1185">Reference proteome</keyword>
<keyword evidence="1" id="KW-0732">Signal</keyword>
<feature type="signal peptide" evidence="1">
    <location>
        <begin position="1"/>
        <end position="23"/>
    </location>
</feature>
<evidence type="ECO:0000313" key="3">
    <source>
        <dbReference type="EMBL" id="MBQ0907188.1"/>
    </source>
</evidence>
<comment type="caution">
    <text evidence="3">The sequence shown here is derived from an EMBL/GenBank/DDBJ whole genome shotgun (WGS) entry which is preliminary data.</text>
</comment>
<dbReference type="InterPro" id="IPR026341">
    <property type="entry name" value="T9SS_type_B"/>
</dbReference>
<proteinExistence type="predicted"/>
<dbReference type="CDD" id="cd03603">
    <property type="entry name" value="CLECT_VCBS"/>
    <property type="match status" value="1"/>
</dbReference>
<gene>
    <name evidence="3" type="ORF">KBJ98_00565</name>
</gene>
<dbReference type="SUPFAM" id="SSF56436">
    <property type="entry name" value="C-type lectin-like"/>
    <property type="match status" value="1"/>
</dbReference>
<dbReference type="EMBL" id="JAGPXB010000001">
    <property type="protein sequence ID" value="MBQ0907188.1"/>
    <property type="molecule type" value="Genomic_DNA"/>
</dbReference>
<sequence length="719" mass="77645">MKLKTFLKIAITFLVFTPLIANAAITGSIFKKESDSISKNTKTTLIVNSPRIAASGNQIFCPGSPLNVVTDITITGADATDIGTEAVYIQITGDYANGQDLLTLTNIAMHPTIIATWSSAEGKLQLSSPISGAKVLYQDFVRAVKDVVFSNSSLNPAGTTRTFSITLGQANYLPRNGHYYRFISAINIPWQDAKIAAENSTYFGLRGYLATLTAADEAQISGEQAQGTGWIGGSDAETEGVWKWVTGPENGTIFWNGLANGSAPANQFAFWNRDEPNNSGNEDFAHITASGVGIPGSWNDLSNTGDTSGDYQPKGYIVEYGGMPGDPVLEIATSTTMTIAKITTTTPDSRCGSGTLSLQATATTSTIDWFDTPTGGNILFSGPSFTTEFLTNSKTYYVSVGCPTNRIAVIATVQQIPSITSTNSPVTRCGAGSVTLQATTSTGIINWYESATSTQIIASGTSVTITNVTQNTTYYAQAFNNSCTDGIRTAVTVEINTPPSVTDQDLILCQNDNLTLDAGITNSSYEWSTGAQTQTIQVSSGGTYTVKVTNSQGCSAVKKINVVEYLAPTIDRIDVNENRVVIYPETEQNYYEYSVDGSTYQNSNVFFNVPSGLQTAYIREKNGCGIDSKPFVVVLAPKFFTPNNDSYNDIWEIKGLFNYPQAKVSIFDRYGKLIVVLNQSKTFWDGTFNKIPLPADDYWFVLKLDATSPEKRGHFSLKR</sequence>
<dbReference type="InterPro" id="IPR044023">
    <property type="entry name" value="Ig_7"/>
</dbReference>
<dbReference type="Pfam" id="PF19081">
    <property type="entry name" value="Ig_7"/>
    <property type="match status" value="2"/>
</dbReference>
<feature type="chain" id="PRO_5046425496" evidence="1">
    <location>
        <begin position="24"/>
        <end position="719"/>
    </location>
</feature>
<feature type="domain" description="C-type lectin" evidence="2">
    <location>
        <begin position="175"/>
        <end position="300"/>
    </location>
</feature>
<evidence type="ECO:0000259" key="2">
    <source>
        <dbReference type="PROSITE" id="PS50041"/>
    </source>
</evidence>
<dbReference type="NCBIfam" id="TIGR04131">
    <property type="entry name" value="Bac_Flav_CTERM"/>
    <property type="match status" value="1"/>
</dbReference>